<feature type="region of interest" description="Disordered" evidence="1">
    <location>
        <begin position="1"/>
        <end position="42"/>
    </location>
</feature>
<dbReference type="EMBL" id="BKCJ011358021">
    <property type="protein sequence ID" value="GFD25116.1"/>
    <property type="molecule type" value="Genomic_DNA"/>
</dbReference>
<evidence type="ECO:0000256" key="1">
    <source>
        <dbReference type="SAM" id="MobiDB-lite"/>
    </source>
</evidence>
<accession>A0A699UUT7</accession>
<feature type="compositionally biased region" description="Polar residues" evidence="1">
    <location>
        <begin position="29"/>
        <end position="41"/>
    </location>
</feature>
<dbReference type="AlphaFoldDB" id="A0A699UUT7"/>
<organism evidence="2">
    <name type="scientific">Tanacetum cinerariifolium</name>
    <name type="common">Dalmatian daisy</name>
    <name type="synonym">Chrysanthemum cinerariifolium</name>
    <dbReference type="NCBI Taxonomy" id="118510"/>
    <lineage>
        <taxon>Eukaryota</taxon>
        <taxon>Viridiplantae</taxon>
        <taxon>Streptophyta</taxon>
        <taxon>Embryophyta</taxon>
        <taxon>Tracheophyta</taxon>
        <taxon>Spermatophyta</taxon>
        <taxon>Magnoliopsida</taxon>
        <taxon>eudicotyledons</taxon>
        <taxon>Gunneridae</taxon>
        <taxon>Pentapetalae</taxon>
        <taxon>asterids</taxon>
        <taxon>campanulids</taxon>
        <taxon>Asterales</taxon>
        <taxon>Asteraceae</taxon>
        <taxon>Asteroideae</taxon>
        <taxon>Anthemideae</taxon>
        <taxon>Anthemidinae</taxon>
        <taxon>Tanacetum</taxon>
    </lineage>
</organism>
<feature type="non-terminal residue" evidence="2">
    <location>
        <position position="138"/>
    </location>
</feature>
<sequence length="138" mass="14620">RIVPLFDSMLIPQGGGSGTPTKPHHTPSPEAQQTSPTTYFSPTLLPVTTAPIPTSSALPPVADELASPLRDVSQGKACPTVSSLDVEQDMANIAKTSTLPHESTSRVLSFAANEGSLQLRIQELTDLCTSLQRQQSDL</sequence>
<name>A0A699UUT7_TANCI</name>
<gene>
    <name evidence="2" type="ORF">Tci_897085</name>
</gene>
<proteinExistence type="predicted"/>
<feature type="non-terminal residue" evidence="2">
    <location>
        <position position="1"/>
    </location>
</feature>
<protein>
    <submittedName>
        <fullName evidence="2">Uncharacterized protein</fullName>
    </submittedName>
</protein>
<evidence type="ECO:0000313" key="2">
    <source>
        <dbReference type="EMBL" id="GFD25116.1"/>
    </source>
</evidence>
<comment type="caution">
    <text evidence="2">The sequence shown here is derived from an EMBL/GenBank/DDBJ whole genome shotgun (WGS) entry which is preliminary data.</text>
</comment>
<reference evidence="2" key="1">
    <citation type="journal article" date="2019" name="Sci. Rep.">
        <title>Draft genome of Tanacetum cinerariifolium, the natural source of mosquito coil.</title>
        <authorList>
            <person name="Yamashiro T."/>
            <person name="Shiraishi A."/>
            <person name="Satake H."/>
            <person name="Nakayama K."/>
        </authorList>
    </citation>
    <scope>NUCLEOTIDE SEQUENCE</scope>
</reference>